<sequence>MHPYLRNLMVLGLSFWQDQNIIINQALKRHSVDPEWWMCPAIPVKDITPAPPPSVAMAKVTDKKKTKKALGTIYEEGSPEPANGDDDGALALPETGLGLSLNTDGVLKAWCGRGSAFADGNGPDLPLSPAHVVSTVSGLNRGLAASQEDLDHTDAAAGCPVDTRTVNVLIRGYGQSLHLNDALRLFHQMRPLYWCEPDAFTYSYLVHGLSAQGRTRNAWELFDEMRGSGLLGSHTRYLQILSDPTKSYLKRGAGCGAGRHYWGGTCLASQGACLNLLGVRGPNRDSPGANARDAGVVHILGNTVIRARRDSGFIKKVAINYLYAFLRKICRENNTIFNVPHESLLNVGQVFYV</sequence>
<reference evidence="5" key="2">
    <citation type="submission" date="2019-07" db="EMBL/GenBank/DDBJ databases">
        <authorList>
            <person name="Seetharam A."/>
            <person name="Woodhouse M."/>
            <person name="Cannon E."/>
        </authorList>
    </citation>
    <scope>NUCLEOTIDE SEQUENCE [LARGE SCALE GENOMIC DNA]</scope>
    <source>
        <strain evidence="5">cv. B73</strain>
    </source>
</reference>
<dbReference type="PANTHER" id="PTHR47447:SF17">
    <property type="entry name" value="OS12G0638900 PROTEIN"/>
    <property type="match status" value="1"/>
</dbReference>
<dbReference type="GO" id="GO:0004420">
    <property type="term" value="F:hydroxymethylglutaryl-CoA reductase (NADPH) activity"/>
    <property type="evidence" value="ECO:0007669"/>
    <property type="project" value="InterPro"/>
</dbReference>
<keyword evidence="3" id="KW-0809">Transit peptide</keyword>
<dbReference type="Pfam" id="PF13041">
    <property type="entry name" value="PPR_2"/>
    <property type="match status" value="1"/>
</dbReference>
<dbReference type="InterPro" id="IPR002202">
    <property type="entry name" value="HMG_CoA_Rdtase"/>
</dbReference>
<name>A0A804MN73_MAIZE</name>
<comment type="similarity">
    <text evidence="1">Belongs to the PPR family. P subfamily.</text>
</comment>
<evidence type="ECO:0000256" key="2">
    <source>
        <dbReference type="ARBA" id="ARBA00022737"/>
    </source>
</evidence>
<dbReference type="NCBIfam" id="TIGR00756">
    <property type="entry name" value="PPR"/>
    <property type="match status" value="2"/>
</dbReference>
<dbReference type="InParanoid" id="A0A804MN73"/>
<dbReference type="PANTHER" id="PTHR47447">
    <property type="entry name" value="OS03G0856100 PROTEIN"/>
    <property type="match status" value="1"/>
</dbReference>
<feature type="repeat" description="PPR" evidence="4">
    <location>
        <begin position="198"/>
        <end position="232"/>
    </location>
</feature>
<evidence type="ECO:0000313" key="6">
    <source>
        <dbReference type="Proteomes" id="UP000007305"/>
    </source>
</evidence>
<accession>A0A804MN73</accession>
<dbReference type="EnsemblPlants" id="Zm00001eb099220_T001">
    <property type="protein sequence ID" value="Zm00001eb099220_P001"/>
    <property type="gene ID" value="Zm00001eb099220"/>
</dbReference>
<evidence type="ECO:0000256" key="1">
    <source>
        <dbReference type="ARBA" id="ARBA00007626"/>
    </source>
</evidence>
<dbReference type="InterPro" id="IPR002885">
    <property type="entry name" value="PPR_rpt"/>
</dbReference>
<dbReference type="Gene3D" id="1.25.40.10">
    <property type="entry name" value="Tetratricopeptide repeat domain"/>
    <property type="match status" value="1"/>
</dbReference>
<organism evidence="5 6">
    <name type="scientific">Zea mays</name>
    <name type="common">Maize</name>
    <dbReference type="NCBI Taxonomy" id="4577"/>
    <lineage>
        <taxon>Eukaryota</taxon>
        <taxon>Viridiplantae</taxon>
        <taxon>Streptophyta</taxon>
        <taxon>Embryophyta</taxon>
        <taxon>Tracheophyta</taxon>
        <taxon>Spermatophyta</taxon>
        <taxon>Magnoliopsida</taxon>
        <taxon>Liliopsida</taxon>
        <taxon>Poales</taxon>
        <taxon>Poaceae</taxon>
        <taxon>PACMAD clade</taxon>
        <taxon>Panicoideae</taxon>
        <taxon>Andropogonodae</taxon>
        <taxon>Andropogoneae</taxon>
        <taxon>Tripsacinae</taxon>
        <taxon>Zea</taxon>
    </lineage>
</organism>
<dbReference type="Proteomes" id="UP000007305">
    <property type="component" value="Chromosome 2"/>
</dbReference>
<evidence type="ECO:0000313" key="5">
    <source>
        <dbReference type="EnsemblPlants" id="Zm00001eb099220_P001"/>
    </source>
</evidence>
<evidence type="ECO:0000256" key="4">
    <source>
        <dbReference type="PROSITE-ProRule" id="PRU00708"/>
    </source>
</evidence>
<proteinExistence type="inferred from homology"/>
<evidence type="ECO:0008006" key="7">
    <source>
        <dbReference type="Google" id="ProtNLM"/>
    </source>
</evidence>
<keyword evidence="6" id="KW-1185">Reference proteome</keyword>
<reference evidence="5" key="3">
    <citation type="submission" date="2021-05" db="UniProtKB">
        <authorList>
            <consortium name="EnsemblPlants"/>
        </authorList>
    </citation>
    <scope>IDENTIFICATION</scope>
    <source>
        <strain evidence="5">cv. B73</strain>
    </source>
</reference>
<dbReference type="Gramene" id="Zm00001eb099220_T001">
    <property type="protein sequence ID" value="Zm00001eb099220_P001"/>
    <property type="gene ID" value="Zm00001eb099220"/>
</dbReference>
<evidence type="ECO:0000256" key="3">
    <source>
        <dbReference type="ARBA" id="ARBA00022946"/>
    </source>
</evidence>
<dbReference type="PROSITE" id="PS51375">
    <property type="entry name" value="PPR"/>
    <property type="match status" value="1"/>
</dbReference>
<dbReference type="PROSITE" id="PS50065">
    <property type="entry name" value="HMG_COA_REDUCTASE_4"/>
    <property type="match status" value="1"/>
</dbReference>
<dbReference type="AlphaFoldDB" id="A0A804MN73"/>
<reference evidence="6" key="1">
    <citation type="submission" date="2015-12" db="EMBL/GenBank/DDBJ databases">
        <title>Update maize B73 reference genome by single molecule sequencing technologies.</title>
        <authorList>
            <consortium name="Maize Genome Sequencing Project"/>
            <person name="Ware D."/>
        </authorList>
    </citation>
    <scope>NUCLEOTIDE SEQUENCE [LARGE SCALE GENOMIC DNA]</scope>
    <source>
        <strain evidence="6">cv. B73</strain>
    </source>
</reference>
<dbReference type="GO" id="GO:0015936">
    <property type="term" value="P:coenzyme A metabolic process"/>
    <property type="evidence" value="ECO:0007669"/>
    <property type="project" value="InterPro"/>
</dbReference>
<protein>
    <recommendedName>
        <fullName evidence="7">Pentatricopeptide repeat-containing protein</fullName>
    </recommendedName>
</protein>
<dbReference type="InterPro" id="IPR011990">
    <property type="entry name" value="TPR-like_helical_dom_sf"/>
</dbReference>
<keyword evidence="2" id="KW-0677">Repeat</keyword>